<gene>
    <name evidence="1" type="ORF">MHI_LOCUS117873</name>
</gene>
<proteinExistence type="predicted"/>
<feature type="non-terminal residue" evidence="1">
    <location>
        <position position="76"/>
    </location>
</feature>
<name>A0A6V7GXZ5_9HYME</name>
<comment type="caution">
    <text evidence="1">The sequence shown here is derived from an EMBL/GenBank/DDBJ whole genome shotgun (WGS) entry which is preliminary data.</text>
</comment>
<organism evidence="1 2">
    <name type="scientific">Heterotrigona itama</name>
    <dbReference type="NCBI Taxonomy" id="395501"/>
    <lineage>
        <taxon>Eukaryota</taxon>
        <taxon>Metazoa</taxon>
        <taxon>Ecdysozoa</taxon>
        <taxon>Arthropoda</taxon>
        <taxon>Hexapoda</taxon>
        <taxon>Insecta</taxon>
        <taxon>Pterygota</taxon>
        <taxon>Neoptera</taxon>
        <taxon>Endopterygota</taxon>
        <taxon>Hymenoptera</taxon>
        <taxon>Apocrita</taxon>
        <taxon>Aculeata</taxon>
        <taxon>Apoidea</taxon>
        <taxon>Anthophila</taxon>
        <taxon>Apidae</taxon>
        <taxon>Heterotrigona</taxon>
    </lineage>
</organism>
<evidence type="ECO:0000313" key="1">
    <source>
        <dbReference type="EMBL" id="CAD1469265.1"/>
    </source>
</evidence>
<dbReference type="AlphaFoldDB" id="A0A6V7GXZ5"/>
<feature type="non-terminal residue" evidence="1">
    <location>
        <position position="1"/>
    </location>
</feature>
<accession>A0A6V7GXZ5</accession>
<reference evidence="1" key="1">
    <citation type="submission" date="2020-07" db="EMBL/GenBank/DDBJ databases">
        <authorList>
            <person name="Nazaruddin N."/>
        </authorList>
    </citation>
    <scope>NUCLEOTIDE SEQUENCE</scope>
</reference>
<sequence>IISIQQYYTDEFEKKTTNYCVRFGHSLWSANQLPTQRLITYGAESDCVKVPTILHARSCKTSDSYVESSFFKVHRT</sequence>
<protein>
    <submittedName>
        <fullName evidence="1">Uncharacterized protein</fullName>
    </submittedName>
</protein>
<dbReference type="EMBL" id="CAJDYZ010002060">
    <property type="protein sequence ID" value="CAD1469265.1"/>
    <property type="molecule type" value="Genomic_DNA"/>
</dbReference>
<keyword evidence="2" id="KW-1185">Reference proteome</keyword>
<evidence type="ECO:0000313" key="2">
    <source>
        <dbReference type="Proteomes" id="UP000752696"/>
    </source>
</evidence>
<dbReference type="Proteomes" id="UP000752696">
    <property type="component" value="Unassembled WGS sequence"/>
</dbReference>